<accession>A0A852U445</accession>
<organism evidence="1 2">
    <name type="scientific">Spinactinospora alkalitolerans</name>
    <dbReference type="NCBI Taxonomy" id="687207"/>
    <lineage>
        <taxon>Bacteria</taxon>
        <taxon>Bacillati</taxon>
        <taxon>Actinomycetota</taxon>
        <taxon>Actinomycetes</taxon>
        <taxon>Streptosporangiales</taxon>
        <taxon>Nocardiopsidaceae</taxon>
        <taxon>Spinactinospora</taxon>
    </lineage>
</organism>
<dbReference type="EMBL" id="JACCCC010000001">
    <property type="protein sequence ID" value="NYE50252.1"/>
    <property type="molecule type" value="Genomic_DNA"/>
</dbReference>
<proteinExistence type="predicted"/>
<evidence type="ECO:0000313" key="1">
    <source>
        <dbReference type="EMBL" id="NYE50252.1"/>
    </source>
</evidence>
<gene>
    <name evidence="1" type="ORF">HDA32_005372</name>
</gene>
<evidence type="ECO:0000313" key="2">
    <source>
        <dbReference type="Proteomes" id="UP000589036"/>
    </source>
</evidence>
<dbReference type="RefSeq" id="WP_179645762.1">
    <property type="nucleotide sequence ID" value="NZ_BAAAYY010000014.1"/>
</dbReference>
<reference evidence="1 2" key="1">
    <citation type="submission" date="2020-07" db="EMBL/GenBank/DDBJ databases">
        <title>Sequencing the genomes of 1000 actinobacteria strains.</title>
        <authorList>
            <person name="Klenk H.-P."/>
        </authorList>
    </citation>
    <scope>NUCLEOTIDE SEQUENCE [LARGE SCALE GENOMIC DNA]</scope>
    <source>
        <strain evidence="1 2">CXB654</strain>
    </source>
</reference>
<keyword evidence="2" id="KW-1185">Reference proteome</keyword>
<dbReference type="AlphaFoldDB" id="A0A852U445"/>
<sequence>MNVRIFEAPFPAHIPFVKVTRPGDADTVVLLFRADLDHAGRVHAVRSVLGGNVAARAVELLDAKEAGQ</sequence>
<name>A0A852U445_9ACTN</name>
<dbReference type="Proteomes" id="UP000589036">
    <property type="component" value="Unassembled WGS sequence"/>
</dbReference>
<protein>
    <submittedName>
        <fullName evidence="1">Uncharacterized protein</fullName>
    </submittedName>
</protein>
<comment type="caution">
    <text evidence="1">The sequence shown here is derived from an EMBL/GenBank/DDBJ whole genome shotgun (WGS) entry which is preliminary data.</text>
</comment>